<keyword evidence="3" id="KW-1185">Reference proteome</keyword>
<comment type="caution">
    <text evidence="2">The sequence shown here is derived from an EMBL/GenBank/DDBJ whole genome shotgun (WGS) entry which is preliminary data.</text>
</comment>
<sequence length="68" mass="7770">MGVIIIIYRDSTWRYPNAGFWAVHAVSLAAMGLLAYKAMDRHCGMGFTENMSYPEQVPQTKEPQEDQF</sequence>
<dbReference type="AlphaFoldDB" id="A0AAW7ZDR6"/>
<evidence type="ECO:0000313" key="3">
    <source>
        <dbReference type="Proteomes" id="UP001172911"/>
    </source>
</evidence>
<feature type="transmembrane region" description="Helical" evidence="1">
    <location>
        <begin position="18"/>
        <end position="36"/>
    </location>
</feature>
<accession>A0AAW7ZDR6</accession>
<evidence type="ECO:0000256" key="1">
    <source>
        <dbReference type="SAM" id="Phobius"/>
    </source>
</evidence>
<gene>
    <name evidence="2" type="ORF">P6N53_09550</name>
</gene>
<keyword evidence="1" id="KW-1133">Transmembrane helix</keyword>
<keyword evidence="1" id="KW-0812">Transmembrane</keyword>
<name>A0AAW7ZDR6_9FIRM</name>
<dbReference type="EMBL" id="JARPTC010000013">
    <property type="protein sequence ID" value="MDO7787462.1"/>
    <property type="molecule type" value="Genomic_DNA"/>
</dbReference>
<keyword evidence="1" id="KW-0472">Membrane</keyword>
<dbReference type="Proteomes" id="UP001172911">
    <property type="component" value="Unassembled WGS sequence"/>
</dbReference>
<reference evidence="2" key="2">
    <citation type="submission" date="2023-03" db="EMBL/GenBank/DDBJ databases">
        <authorList>
            <person name="Zhang Z."/>
        </authorList>
    </citation>
    <scope>NUCLEOTIDE SEQUENCE</scope>
    <source>
        <strain evidence="2">DSA</strain>
    </source>
</reference>
<dbReference type="RefSeq" id="WP_304542604.1">
    <property type="nucleotide sequence ID" value="NZ_JARPTC010000013.1"/>
</dbReference>
<proteinExistence type="predicted"/>
<evidence type="ECO:0000313" key="2">
    <source>
        <dbReference type="EMBL" id="MDO7787462.1"/>
    </source>
</evidence>
<reference evidence="2" key="1">
    <citation type="journal article" date="2023" name="J. Hazard. Mater.">
        <title>Anaerobic biodegradation of pyrene and benzo[a]pyrene by a new sulfate-reducing Desulforamulus aquiferis strain DSA.</title>
        <authorList>
            <person name="Zhang Z."/>
            <person name="Sun J."/>
            <person name="Gong X."/>
            <person name="Wang C."/>
            <person name="Wang H."/>
        </authorList>
    </citation>
    <scope>NUCLEOTIDE SEQUENCE</scope>
    <source>
        <strain evidence="2">DSA</strain>
    </source>
</reference>
<organism evidence="2 3">
    <name type="scientific">Desulforamulus aquiferis</name>
    <dbReference type="NCBI Taxonomy" id="1397668"/>
    <lineage>
        <taxon>Bacteria</taxon>
        <taxon>Bacillati</taxon>
        <taxon>Bacillota</taxon>
        <taxon>Clostridia</taxon>
        <taxon>Eubacteriales</taxon>
        <taxon>Peptococcaceae</taxon>
        <taxon>Desulforamulus</taxon>
    </lineage>
</organism>
<protein>
    <submittedName>
        <fullName evidence="2">Uncharacterized protein</fullName>
    </submittedName>
</protein>